<gene>
    <name evidence="10" type="ORF">Strain138_001281</name>
    <name evidence="11" type="ORF">Strain318_001281</name>
</gene>
<dbReference type="GO" id="GO:0030313">
    <property type="term" value="C:cell envelope"/>
    <property type="evidence" value="ECO:0007669"/>
    <property type="project" value="UniProtKB-SubCell"/>
</dbReference>
<dbReference type="EMBL" id="CP130613">
    <property type="protein sequence ID" value="WKW14918.1"/>
    <property type="molecule type" value="Genomic_DNA"/>
</dbReference>
<dbReference type="KEGG" id="pspc:Strain318_001281"/>
<dbReference type="RefSeq" id="WP_367887687.1">
    <property type="nucleotide sequence ID" value="NZ_CP130612.1"/>
</dbReference>
<accession>A0AA49JZW6</accession>
<name>A0AA49JZW6_9BACT</name>
<proteinExistence type="predicted"/>
<dbReference type="Pfam" id="PF01551">
    <property type="entry name" value="Peptidase_M23"/>
    <property type="match status" value="1"/>
</dbReference>
<evidence type="ECO:0000256" key="6">
    <source>
        <dbReference type="ARBA" id="ARBA00022833"/>
    </source>
</evidence>
<dbReference type="InterPro" id="IPR050570">
    <property type="entry name" value="Cell_wall_metabolism_enzyme"/>
</dbReference>
<dbReference type="Gene3D" id="3.10.450.350">
    <property type="match status" value="2"/>
</dbReference>
<keyword evidence="6" id="KW-0862">Zinc</keyword>
<evidence type="ECO:0000256" key="2">
    <source>
        <dbReference type="ARBA" id="ARBA00004196"/>
    </source>
</evidence>
<keyword evidence="4" id="KW-0479">Metal-binding</keyword>
<dbReference type="InterPro" id="IPR045834">
    <property type="entry name" value="Csd3_N2"/>
</dbReference>
<dbReference type="PANTHER" id="PTHR21666:SF288">
    <property type="entry name" value="CELL DIVISION PROTEIN YTFB"/>
    <property type="match status" value="1"/>
</dbReference>
<dbReference type="InterPro" id="IPR016047">
    <property type="entry name" value="M23ase_b-sheet_dom"/>
</dbReference>
<dbReference type="InterPro" id="IPR011055">
    <property type="entry name" value="Dup_hybrid_motif"/>
</dbReference>
<evidence type="ECO:0000256" key="3">
    <source>
        <dbReference type="ARBA" id="ARBA00022670"/>
    </source>
</evidence>
<sequence length="418" mass="45502">MSPRATRLLFGAVVAGLAIAALRLPTPKFGDPRVLFGDMAAPDLQPWTQHDTLGRGETLTGLLARRGLSNTEASNVVRATPLNPRRIPAGMPVELRGDTTDSRPQEIRFRLAVDRIMRVARSGDSWAATEEVLPWTVDTVLLRGTVREHLYQAIGEGSDSLLAGRARDELAWAIADIYEYKIDMSRELQQGDQVRALFERHIAPDGTMKIGTVIAAGLQRAGTEIQAYRMVQPDGRVRYYDERGRSLAATFLRAPLQFRRISSNFGRRRHPILGTMRAHQGMDYAANAGTPVRAIGDGTVIFAGTRGGYGNVVELRHINGMVTRYAHLRGFAKGIRRGARVSIGEEIAYVGSTGLSTAPHLHFEVLIGGVHRDPRRALATAEAGPALTGSAFAQFEAVRDGVSFALEQPAGIVRALGN</sequence>
<evidence type="ECO:0000256" key="1">
    <source>
        <dbReference type="ARBA" id="ARBA00001947"/>
    </source>
</evidence>
<evidence type="ECO:0000313" key="10">
    <source>
        <dbReference type="EMBL" id="WKW12009.1"/>
    </source>
</evidence>
<dbReference type="GO" id="GO:0006508">
    <property type="term" value="P:proteolysis"/>
    <property type="evidence" value="ECO:0007669"/>
    <property type="project" value="UniProtKB-KW"/>
</dbReference>
<evidence type="ECO:0000313" key="12">
    <source>
        <dbReference type="Proteomes" id="UP001229955"/>
    </source>
</evidence>
<evidence type="ECO:0000259" key="9">
    <source>
        <dbReference type="Pfam" id="PF19425"/>
    </source>
</evidence>
<dbReference type="SUPFAM" id="SSF51261">
    <property type="entry name" value="Duplicated hybrid motif"/>
    <property type="match status" value="1"/>
</dbReference>
<dbReference type="PANTHER" id="PTHR21666">
    <property type="entry name" value="PEPTIDASE-RELATED"/>
    <property type="match status" value="1"/>
</dbReference>
<keyword evidence="12" id="KW-1185">Reference proteome</keyword>
<evidence type="ECO:0000256" key="7">
    <source>
        <dbReference type="ARBA" id="ARBA00023049"/>
    </source>
</evidence>
<dbReference type="EMBL" id="CP130612">
    <property type="protein sequence ID" value="WKW12009.1"/>
    <property type="molecule type" value="Genomic_DNA"/>
</dbReference>
<dbReference type="Pfam" id="PF19425">
    <property type="entry name" value="Csd3_N2"/>
    <property type="match status" value="1"/>
</dbReference>
<evidence type="ECO:0000256" key="5">
    <source>
        <dbReference type="ARBA" id="ARBA00022801"/>
    </source>
</evidence>
<comment type="cofactor">
    <cofactor evidence="1">
        <name>Zn(2+)</name>
        <dbReference type="ChEBI" id="CHEBI:29105"/>
    </cofactor>
</comment>
<reference evidence="11" key="1">
    <citation type="submission" date="2023-07" db="EMBL/GenBank/DDBJ databases">
        <authorList>
            <person name="Haufschild T."/>
            <person name="Kallscheuer N."/>
            <person name="Hammer J."/>
            <person name="Kohn T."/>
            <person name="Kabuu M."/>
            <person name="Jogler M."/>
            <person name="Wohfarth N."/>
            <person name="Heuer A."/>
            <person name="Rohde M."/>
            <person name="van Teeseling M.C.F."/>
            <person name="Jogler C."/>
        </authorList>
    </citation>
    <scope>NUCLEOTIDE SEQUENCE</scope>
    <source>
        <strain evidence="10">Strain 138</strain>
        <strain evidence="11">Strain 318</strain>
    </source>
</reference>
<dbReference type="Gene3D" id="2.70.70.10">
    <property type="entry name" value="Glucose Permease (Domain IIA)"/>
    <property type="match status" value="1"/>
</dbReference>
<dbReference type="GO" id="GO:0046872">
    <property type="term" value="F:metal ion binding"/>
    <property type="evidence" value="ECO:0007669"/>
    <property type="project" value="UniProtKB-KW"/>
</dbReference>
<evidence type="ECO:0000313" key="11">
    <source>
        <dbReference type="EMBL" id="WKW14918.1"/>
    </source>
</evidence>
<organism evidence="11 12">
    <name type="scientific">Pseudogemmatithrix spongiicola</name>
    <dbReference type="NCBI Taxonomy" id="3062599"/>
    <lineage>
        <taxon>Bacteria</taxon>
        <taxon>Pseudomonadati</taxon>
        <taxon>Gemmatimonadota</taxon>
        <taxon>Gemmatimonadia</taxon>
        <taxon>Gemmatimonadales</taxon>
        <taxon>Gemmatimonadaceae</taxon>
        <taxon>Pseudogemmatithrix</taxon>
    </lineage>
</organism>
<keyword evidence="7" id="KW-0482">Metalloprotease</keyword>
<evidence type="ECO:0000256" key="4">
    <source>
        <dbReference type="ARBA" id="ARBA00022723"/>
    </source>
</evidence>
<dbReference type="CDD" id="cd12797">
    <property type="entry name" value="M23_peptidase"/>
    <property type="match status" value="1"/>
</dbReference>
<protein>
    <submittedName>
        <fullName evidence="11">M23 family metallopeptidase</fullName>
    </submittedName>
</protein>
<comment type="subcellular location">
    <subcellularLocation>
        <location evidence="2">Cell envelope</location>
    </subcellularLocation>
</comment>
<feature type="domain" description="M23ase beta-sheet core" evidence="8">
    <location>
        <begin position="278"/>
        <end position="374"/>
    </location>
</feature>
<dbReference type="AlphaFoldDB" id="A0AA49JZW6"/>
<dbReference type="Proteomes" id="UP001229955">
    <property type="component" value="Chromosome"/>
</dbReference>
<keyword evidence="5" id="KW-0378">Hydrolase</keyword>
<keyword evidence="3" id="KW-0645">Protease</keyword>
<evidence type="ECO:0000259" key="8">
    <source>
        <dbReference type="Pfam" id="PF01551"/>
    </source>
</evidence>
<feature type="domain" description="Csd3-like second N-terminal" evidence="9">
    <location>
        <begin position="163"/>
        <end position="265"/>
    </location>
</feature>
<accession>A0AA49JU26</accession>
<dbReference type="GO" id="GO:0004222">
    <property type="term" value="F:metalloendopeptidase activity"/>
    <property type="evidence" value="ECO:0007669"/>
    <property type="project" value="TreeGrafter"/>
</dbReference>